<dbReference type="NCBIfam" id="TIGR02168">
    <property type="entry name" value="SMC_prok_B"/>
    <property type="match status" value="1"/>
</dbReference>
<organism evidence="9 11">
    <name type="scientific">Bacillus glycinifermentans</name>
    <dbReference type="NCBI Taxonomy" id="1664069"/>
    <lineage>
        <taxon>Bacteria</taxon>
        <taxon>Bacillati</taxon>
        <taxon>Bacillota</taxon>
        <taxon>Bacilli</taxon>
        <taxon>Bacillales</taxon>
        <taxon>Bacillaceae</taxon>
        <taxon>Bacillus</taxon>
    </lineage>
</organism>
<dbReference type="Pfam" id="PF02463">
    <property type="entry name" value="SMC_N"/>
    <property type="match status" value="1"/>
</dbReference>
<dbReference type="GO" id="GO:0007062">
    <property type="term" value="P:sister chromatid cohesion"/>
    <property type="evidence" value="ECO:0007669"/>
    <property type="project" value="InterPro"/>
</dbReference>
<evidence type="ECO:0000256" key="7">
    <source>
        <dbReference type="HAMAP-Rule" id="MF_01894"/>
    </source>
</evidence>
<dbReference type="GO" id="GO:0005737">
    <property type="term" value="C:cytoplasm"/>
    <property type="evidence" value="ECO:0007669"/>
    <property type="project" value="UniProtKB-SubCell"/>
</dbReference>
<feature type="coiled-coil region" evidence="7">
    <location>
        <begin position="234"/>
        <end position="475"/>
    </location>
</feature>
<reference evidence="9 11" key="1">
    <citation type="journal article" date="2015" name="Int. J. Syst. Evol. Microbiol.">
        <title>Bacillus glycinifermentans sp. nov., isolated from fermented soybean paste.</title>
        <authorList>
            <person name="Kim S.J."/>
            <person name="Dunlap C.A."/>
            <person name="Kwon S.W."/>
            <person name="Rooney A.P."/>
        </authorList>
    </citation>
    <scope>NUCLEOTIDE SEQUENCE [LARGE SCALE GENOMIC DNA]</scope>
    <source>
        <strain evidence="9 11">GO-13</strain>
    </source>
</reference>
<evidence type="ECO:0000313" key="11">
    <source>
        <dbReference type="Proteomes" id="UP000036168"/>
    </source>
</evidence>
<dbReference type="GO" id="GO:0006260">
    <property type="term" value="P:DNA replication"/>
    <property type="evidence" value="ECO:0007669"/>
    <property type="project" value="UniProtKB-UniRule"/>
</dbReference>
<keyword evidence="4 7" id="KW-0067">ATP-binding</keyword>
<dbReference type="AlphaFoldDB" id="A0A0T6BQL5"/>
<dbReference type="CDD" id="cd03278">
    <property type="entry name" value="ABC_SMC_barmotin"/>
    <property type="match status" value="2"/>
</dbReference>
<feature type="coiled-coil region" evidence="7">
    <location>
        <begin position="167"/>
        <end position="208"/>
    </location>
</feature>
<dbReference type="InterPro" id="IPR036277">
    <property type="entry name" value="SMC_hinge_sf"/>
</dbReference>
<dbReference type="OrthoDB" id="9808768at2"/>
<dbReference type="GO" id="GO:0005524">
    <property type="term" value="F:ATP binding"/>
    <property type="evidence" value="ECO:0007669"/>
    <property type="project" value="UniProtKB-UniRule"/>
</dbReference>
<dbReference type="GO" id="GO:0016887">
    <property type="term" value="F:ATP hydrolysis activity"/>
    <property type="evidence" value="ECO:0007669"/>
    <property type="project" value="InterPro"/>
</dbReference>
<dbReference type="Gene3D" id="3.40.50.300">
    <property type="entry name" value="P-loop containing nucleotide triphosphate hydrolases"/>
    <property type="match status" value="2"/>
</dbReference>
<evidence type="ECO:0000256" key="3">
    <source>
        <dbReference type="ARBA" id="ARBA00022741"/>
    </source>
</evidence>
<dbReference type="STRING" id="1664069.BGLY_1810"/>
<dbReference type="PANTHER" id="PTHR43977">
    <property type="entry name" value="STRUCTURAL MAINTENANCE OF CHROMOSOMES PROTEIN 3"/>
    <property type="match status" value="1"/>
</dbReference>
<proteinExistence type="inferred from homology"/>
<comment type="subcellular location">
    <subcellularLocation>
        <location evidence="1 7">Cytoplasm</location>
    </subcellularLocation>
</comment>
<comment type="similarity">
    <text evidence="7">Belongs to the SMC family.</text>
</comment>
<dbReference type="SMART" id="SM00968">
    <property type="entry name" value="SMC_hinge"/>
    <property type="match status" value="1"/>
</dbReference>
<dbReference type="EMBL" id="JARRTL010000009">
    <property type="protein sequence ID" value="MEC0485292.1"/>
    <property type="molecule type" value="Genomic_DNA"/>
</dbReference>
<evidence type="ECO:0000313" key="10">
    <source>
        <dbReference type="EMBL" id="MEC0485292.1"/>
    </source>
</evidence>
<evidence type="ECO:0000313" key="12">
    <source>
        <dbReference type="Proteomes" id="UP001341297"/>
    </source>
</evidence>
<dbReference type="InterPro" id="IPR024704">
    <property type="entry name" value="SMC"/>
</dbReference>
<name>A0A0T6BQL5_9BACI</name>
<evidence type="ECO:0000259" key="8">
    <source>
        <dbReference type="SMART" id="SM00968"/>
    </source>
</evidence>
<evidence type="ECO:0000256" key="2">
    <source>
        <dbReference type="ARBA" id="ARBA00022490"/>
    </source>
</evidence>
<dbReference type="GO" id="GO:0005694">
    <property type="term" value="C:chromosome"/>
    <property type="evidence" value="ECO:0007669"/>
    <property type="project" value="InterPro"/>
</dbReference>
<accession>A0A0T6BQL5</accession>
<dbReference type="HAMAP" id="MF_01894">
    <property type="entry name" value="Smc_prok"/>
    <property type="match status" value="1"/>
</dbReference>
<dbReference type="RefSeq" id="WP_057957551.1">
    <property type="nucleotide sequence ID" value="NZ_JARRTL010000009.1"/>
</dbReference>
<gene>
    <name evidence="7 10" type="primary">smc</name>
    <name evidence="9" type="ORF">AB447_215790</name>
    <name evidence="10" type="ORF">P8828_10660</name>
</gene>
<reference evidence="10 12" key="3">
    <citation type="submission" date="2023-03" db="EMBL/GenBank/DDBJ databases">
        <title>Agriculturally important microbes genome sequencing.</title>
        <authorList>
            <person name="Dunlap C."/>
        </authorList>
    </citation>
    <scope>NUCLEOTIDE SEQUENCE [LARGE SCALE GENOMIC DNA]</scope>
    <source>
        <strain evidence="10 12">CBP-3203</strain>
    </source>
</reference>
<feature type="binding site" evidence="7">
    <location>
        <begin position="32"/>
        <end position="39"/>
    </location>
    <ligand>
        <name>ATP</name>
        <dbReference type="ChEBI" id="CHEBI:30616"/>
    </ligand>
</feature>
<dbReference type="SUPFAM" id="SSF52540">
    <property type="entry name" value="P-loop containing nucleoside triphosphate hydrolases"/>
    <property type="match status" value="1"/>
</dbReference>
<comment type="function">
    <text evidence="7">Required for chromosome condensation and partitioning.</text>
</comment>
<dbReference type="GO" id="GO:0007059">
    <property type="term" value="P:chromosome segregation"/>
    <property type="evidence" value="ECO:0007669"/>
    <property type="project" value="UniProtKB-UniRule"/>
</dbReference>
<dbReference type="SUPFAM" id="SSF75553">
    <property type="entry name" value="Smc hinge domain"/>
    <property type="match status" value="1"/>
</dbReference>
<protein>
    <recommendedName>
        <fullName evidence="7">Chromosome partition protein Smc</fullName>
    </recommendedName>
</protein>
<dbReference type="InterPro" id="IPR027417">
    <property type="entry name" value="P-loop_NTPase"/>
</dbReference>
<dbReference type="FunFam" id="3.30.70.1620:FF:000007">
    <property type="entry name" value="Structural maintenance of chromosomes protein"/>
    <property type="match status" value="1"/>
</dbReference>
<sequence length="1186" mass="135196">MFLKRLDVIGFKSFAERISVDFVKGVTAVVGPNGSGKSNITDAIRWVLGEQSAKSLRGGKMEDIIFAGSDSRKKLNLAEVTLTLDNEDHFLPIDFHEVSVTRRVYRSGESEFLINNQSCRLKDIIDLFMDSGLGKEAFSIISQGKVEEILSSKAEERRSIFEEAAGVLKYKTRKKKAENKLFETQDNLNRVEDILHELESQVEPLKMQASIAKDYLGKKDELEKIEIALTAYDIEELHQKWEALKQKVEKAKDEEMASSSAIQAKEAKIEEARDKIQALDESVDELQQVLLLTSEELEKLEGRKEVLKERKKNASQNRAQLEDTIAQRGEKENSLKEKIAAQKLVFEKLQAETKGLAQEVKEKTAALSVYSENVEEEIEQLKSDYFELLNEQASLRNELQFLDDQMSQSKAAQKRLAGNNEKYLSERRDIAEQKTKAEHEFSLLEKRLGEQIKAYRDAQKNYELKKNEYEKKESALYQAYQYVQQARSKKEMLEAMQEDFSGFYQGVKEVLKARSELAGIHGAIAELVKTDERYETAVEIALGASAQHVVTENEDAARRAIQYLKKHSSGRATFLPLSVIKERSIQPRDIEAAKEHPSFIGIASELVSFDPRYRTVVQNLLGTVLITEHLKGANELAKRLGHRYRIVTLEGDVVNPGGSMTGGAVKKKNNSLLGRNRELETAAERLKVMEEKTEALEAEVKSLKQAIQKLERELQSLREDGERLRAEQQEIKGRLYELEIAEKNVNSHLELYDEEKSALLKEDDEKKQRKAELEEKLSAMSESLKALDGKIGSLTERKQTQTSTKEALQSELTDLKVVLAKTEQSCANEREKLTRLEEEFAENEEALKIAKEDLSLLTNEMSSSTSGEEKLEEAAKKKLNDKNKTAELIASRREQRMKLQQGLETEELELKEMKRQYKQMAGLLKDEEVKLGRMEVELDNLLSFLREEYGLSFEWAKEKYPLELSPEEARKRVKLIKLAIEELGTVNLGSIEEYERVNERYVFLTEQRDDLLEAKNTLFQVIEEMDEEMTKRFSDTFQQIRSHFEDVFRALFGGGRAELKLTDPNDLLQSGVDIIAQPPGKKLQNLSLLSGGERALTAIALLFSILKVRPVPFCVLDEVEAALDEANVFRFAQYLKKYSRETQFIVITHRKGTMEEADVLYGVTMQESGVSKLVSVKLEDTKELVQ</sequence>
<dbReference type="Gene3D" id="1.20.1060.20">
    <property type="match status" value="1"/>
</dbReference>
<feature type="coiled-coil region" evidence="7">
    <location>
        <begin position="676"/>
        <end position="860"/>
    </location>
</feature>
<dbReference type="SUPFAM" id="SSF57997">
    <property type="entry name" value="Tropomyosin"/>
    <property type="match status" value="1"/>
</dbReference>
<evidence type="ECO:0000256" key="1">
    <source>
        <dbReference type="ARBA" id="ARBA00004496"/>
    </source>
</evidence>
<keyword evidence="3 7" id="KW-0547">Nucleotide-binding</keyword>
<feature type="domain" description="SMC hinge" evidence="8">
    <location>
        <begin position="518"/>
        <end position="637"/>
    </location>
</feature>
<comment type="caution">
    <text evidence="9">The sequence shown here is derived from an EMBL/GenBank/DDBJ whole genome shotgun (WGS) entry which is preliminary data.</text>
</comment>
<comment type="domain">
    <text evidence="7">Contains large globular domains required for ATP hydrolysis at each terminus and a third globular domain forming a flexible hinge near the middle of the molecule. These domains are separated by coiled-coil structures.</text>
</comment>
<evidence type="ECO:0000313" key="9">
    <source>
        <dbReference type="EMBL" id="KRT93820.1"/>
    </source>
</evidence>
<dbReference type="InterPro" id="IPR003395">
    <property type="entry name" value="RecF/RecN/SMC_N"/>
</dbReference>
<dbReference type="InterPro" id="IPR011890">
    <property type="entry name" value="SMC_prok"/>
</dbReference>
<dbReference type="InterPro" id="IPR010935">
    <property type="entry name" value="SMC_hinge"/>
</dbReference>
<dbReference type="Proteomes" id="UP001341297">
    <property type="component" value="Unassembled WGS sequence"/>
</dbReference>
<dbReference type="Gene3D" id="3.30.70.1620">
    <property type="match status" value="1"/>
</dbReference>
<dbReference type="EMBL" id="LECW02000015">
    <property type="protein sequence ID" value="KRT93820.1"/>
    <property type="molecule type" value="Genomic_DNA"/>
</dbReference>
<evidence type="ECO:0000256" key="4">
    <source>
        <dbReference type="ARBA" id="ARBA00022840"/>
    </source>
</evidence>
<dbReference type="FunFam" id="3.40.50.300:FF:000984">
    <property type="entry name" value="Chromosome partition protein Smc"/>
    <property type="match status" value="1"/>
</dbReference>
<dbReference type="PIRSF" id="PIRSF005719">
    <property type="entry name" value="SMC"/>
    <property type="match status" value="1"/>
</dbReference>
<dbReference type="FunFam" id="3.40.50.300:FF:000901">
    <property type="entry name" value="Chromosome partition protein Smc"/>
    <property type="match status" value="1"/>
</dbReference>
<dbReference type="GO" id="GO:0030261">
    <property type="term" value="P:chromosome condensation"/>
    <property type="evidence" value="ECO:0007669"/>
    <property type="project" value="InterPro"/>
</dbReference>
<dbReference type="GO" id="GO:0003677">
    <property type="term" value="F:DNA binding"/>
    <property type="evidence" value="ECO:0007669"/>
    <property type="project" value="UniProtKB-UniRule"/>
</dbReference>
<comment type="subunit">
    <text evidence="7">Homodimer.</text>
</comment>
<evidence type="ECO:0000256" key="5">
    <source>
        <dbReference type="ARBA" id="ARBA00023054"/>
    </source>
</evidence>
<dbReference type="Pfam" id="PF06470">
    <property type="entry name" value="SMC_hinge"/>
    <property type="match status" value="1"/>
</dbReference>
<feature type="coiled-coil region" evidence="7">
    <location>
        <begin position="896"/>
        <end position="930"/>
    </location>
</feature>
<keyword evidence="12" id="KW-1185">Reference proteome</keyword>
<dbReference type="Proteomes" id="UP000036168">
    <property type="component" value="Unassembled WGS sequence"/>
</dbReference>
<keyword evidence="5 7" id="KW-0175">Coiled coil</keyword>
<keyword evidence="2 7" id="KW-0963">Cytoplasm</keyword>
<evidence type="ECO:0000256" key="6">
    <source>
        <dbReference type="ARBA" id="ARBA00023125"/>
    </source>
</evidence>
<reference evidence="9" key="2">
    <citation type="submission" date="2015-10" db="EMBL/GenBank/DDBJ databases">
        <authorList>
            <person name="Gilbert D.G."/>
        </authorList>
    </citation>
    <scope>NUCLEOTIDE SEQUENCE</scope>
    <source>
        <strain evidence="9">GO-13</strain>
    </source>
</reference>
<keyword evidence="6 7" id="KW-0238">DNA-binding</keyword>